<keyword evidence="3" id="KW-1185">Reference proteome</keyword>
<dbReference type="InterPro" id="IPR050620">
    <property type="entry name" value="Thioredoxin_H-type-like"/>
</dbReference>
<dbReference type="InterPro" id="IPR017937">
    <property type="entry name" value="Thioredoxin_CS"/>
</dbReference>
<name>S8CA15_9LAMI</name>
<dbReference type="SUPFAM" id="SSF52833">
    <property type="entry name" value="Thioredoxin-like"/>
    <property type="match status" value="1"/>
</dbReference>
<protein>
    <recommendedName>
        <fullName evidence="1">Thioredoxin domain-containing protein</fullName>
    </recommendedName>
</protein>
<feature type="non-terminal residue" evidence="2">
    <location>
        <position position="100"/>
    </location>
</feature>
<dbReference type="CDD" id="cd02947">
    <property type="entry name" value="TRX_family"/>
    <property type="match status" value="1"/>
</dbReference>
<dbReference type="PANTHER" id="PTHR10438">
    <property type="entry name" value="THIOREDOXIN"/>
    <property type="match status" value="1"/>
</dbReference>
<dbReference type="Gene3D" id="3.40.30.10">
    <property type="entry name" value="Glutaredoxin"/>
    <property type="match status" value="1"/>
</dbReference>
<sequence length="100" mass="11141">NFLEFKSMGSIISGLIGGEAAAEEAAGAQQSEPSRVTAFHSSHRWQLHLNSARNLNKLTVVDFSATWCGPCRFMEPIFNDFSRKYTDVDFVKIDVDELSV</sequence>
<comment type="caution">
    <text evidence="2">The sequence shown here is derived from an EMBL/GenBank/DDBJ whole genome shotgun (WGS) entry which is preliminary data.</text>
</comment>
<reference evidence="2 3" key="1">
    <citation type="journal article" date="2013" name="BMC Genomics">
        <title>The miniature genome of a carnivorous plant Genlisea aurea contains a low number of genes and short non-coding sequences.</title>
        <authorList>
            <person name="Leushkin E.V."/>
            <person name="Sutormin R.A."/>
            <person name="Nabieva E.R."/>
            <person name="Penin A.A."/>
            <person name="Kondrashov A.S."/>
            <person name="Logacheva M.D."/>
        </authorList>
    </citation>
    <scope>NUCLEOTIDE SEQUENCE [LARGE SCALE GENOMIC DNA]</scope>
</reference>
<organism evidence="2 3">
    <name type="scientific">Genlisea aurea</name>
    <dbReference type="NCBI Taxonomy" id="192259"/>
    <lineage>
        <taxon>Eukaryota</taxon>
        <taxon>Viridiplantae</taxon>
        <taxon>Streptophyta</taxon>
        <taxon>Embryophyta</taxon>
        <taxon>Tracheophyta</taxon>
        <taxon>Spermatophyta</taxon>
        <taxon>Magnoliopsida</taxon>
        <taxon>eudicotyledons</taxon>
        <taxon>Gunneridae</taxon>
        <taxon>Pentapetalae</taxon>
        <taxon>asterids</taxon>
        <taxon>lamiids</taxon>
        <taxon>Lamiales</taxon>
        <taxon>Lentibulariaceae</taxon>
        <taxon>Genlisea</taxon>
    </lineage>
</organism>
<dbReference type="InterPro" id="IPR036249">
    <property type="entry name" value="Thioredoxin-like_sf"/>
</dbReference>
<evidence type="ECO:0000313" key="3">
    <source>
        <dbReference type="Proteomes" id="UP000015453"/>
    </source>
</evidence>
<dbReference type="InterPro" id="IPR013766">
    <property type="entry name" value="Thioredoxin_domain"/>
</dbReference>
<accession>S8CA15</accession>
<dbReference type="PROSITE" id="PS51352">
    <property type="entry name" value="THIOREDOXIN_2"/>
    <property type="match status" value="1"/>
</dbReference>
<dbReference type="Pfam" id="PF00085">
    <property type="entry name" value="Thioredoxin"/>
    <property type="match status" value="1"/>
</dbReference>
<feature type="non-terminal residue" evidence="2">
    <location>
        <position position="1"/>
    </location>
</feature>
<dbReference type="EMBL" id="AUSU01005255">
    <property type="protein sequence ID" value="EPS63764.1"/>
    <property type="molecule type" value="Genomic_DNA"/>
</dbReference>
<feature type="domain" description="Thioredoxin" evidence="1">
    <location>
        <begin position="15"/>
        <end position="100"/>
    </location>
</feature>
<proteinExistence type="predicted"/>
<dbReference type="Proteomes" id="UP000015453">
    <property type="component" value="Unassembled WGS sequence"/>
</dbReference>
<evidence type="ECO:0000259" key="1">
    <source>
        <dbReference type="PROSITE" id="PS51352"/>
    </source>
</evidence>
<dbReference type="PANTHER" id="PTHR10438:SF413">
    <property type="entry name" value="THIOREDOXIN H2"/>
    <property type="match status" value="1"/>
</dbReference>
<dbReference type="PROSITE" id="PS00194">
    <property type="entry name" value="THIOREDOXIN_1"/>
    <property type="match status" value="1"/>
</dbReference>
<evidence type="ECO:0000313" key="2">
    <source>
        <dbReference type="EMBL" id="EPS63764.1"/>
    </source>
</evidence>
<dbReference type="AlphaFoldDB" id="S8CA15"/>
<gene>
    <name evidence="2" type="ORF">M569_11021</name>
</gene>
<dbReference type="OrthoDB" id="10263751at2759"/>